<evidence type="ECO:0000313" key="2">
    <source>
        <dbReference type="Proteomes" id="UP001235939"/>
    </source>
</evidence>
<keyword evidence="2" id="KW-1185">Reference proteome</keyword>
<sequence>MCLSQSRELEIQVYWKDWRSMCAVKYLRLEEFVDDHRHGMALHLEPQGLLFAEVHFLNPMITRKPRLQRQRKLFKHKVHVVQAMVIMVGS</sequence>
<accession>A0ABY6KSU2</accession>
<name>A0ABY6KSU2_9ARAC</name>
<protein>
    <submittedName>
        <fullName evidence="1">PKN2</fullName>
    </submittedName>
</protein>
<evidence type="ECO:0000313" key="1">
    <source>
        <dbReference type="EMBL" id="UYV71251.1"/>
    </source>
</evidence>
<dbReference type="EMBL" id="CP092870">
    <property type="protein sequence ID" value="UYV71251.1"/>
    <property type="molecule type" value="Genomic_DNA"/>
</dbReference>
<organism evidence="1 2">
    <name type="scientific">Cordylochernes scorpioides</name>
    <dbReference type="NCBI Taxonomy" id="51811"/>
    <lineage>
        <taxon>Eukaryota</taxon>
        <taxon>Metazoa</taxon>
        <taxon>Ecdysozoa</taxon>
        <taxon>Arthropoda</taxon>
        <taxon>Chelicerata</taxon>
        <taxon>Arachnida</taxon>
        <taxon>Pseudoscorpiones</taxon>
        <taxon>Cheliferoidea</taxon>
        <taxon>Chernetidae</taxon>
        <taxon>Cordylochernes</taxon>
    </lineage>
</organism>
<reference evidence="1 2" key="1">
    <citation type="submission" date="2022-01" db="EMBL/GenBank/DDBJ databases">
        <title>A chromosomal length assembly of Cordylochernes scorpioides.</title>
        <authorList>
            <person name="Zeh D."/>
            <person name="Zeh J."/>
        </authorList>
    </citation>
    <scope>NUCLEOTIDE SEQUENCE [LARGE SCALE GENOMIC DNA]</scope>
    <source>
        <strain evidence="1">IN4F17</strain>
        <tissue evidence="1">Whole Body</tissue>
    </source>
</reference>
<gene>
    <name evidence="1" type="ORF">LAZ67_8002399</name>
</gene>
<dbReference type="SUPFAM" id="SSF49562">
    <property type="entry name" value="C2 domain (Calcium/lipid-binding domain, CaLB)"/>
    <property type="match status" value="1"/>
</dbReference>
<proteinExistence type="predicted"/>
<dbReference type="Proteomes" id="UP001235939">
    <property type="component" value="Chromosome 08"/>
</dbReference>
<dbReference type="InterPro" id="IPR035892">
    <property type="entry name" value="C2_domain_sf"/>
</dbReference>